<dbReference type="Pfam" id="PF17921">
    <property type="entry name" value="Integrase_H2C2"/>
    <property type="match status" value="1"/>
</dbReference>
<evidence type="ECO:0000259" key="1">
    <source>
        <dbReference type="Pfam" id="PF17919"/>
    </source>
</evidence>
<dbReference type="AlphaFoldDB" id="A0A699JWS8"/>
<dbReference type="InterPro" id="IPR053134">
    <property type="entry name" value="RNA-dir_DNA_polymerase"/>
</dbReference>
<dbReference type="InterPro" id="IPR041577">
    <property type="entry name" value="RT_RNaseH_2"/>
</dbReference>
<dbReference type="SUPFAM" id="SSF56672">
    <property type="entry name" value="DNA/RNA polymerases"/>
    <property type="match status" value="2"/>
</dbReference>
<dbReference type="Gene3D" id="1.10.340.70">
    <property type="match status" value="1"/>
</dbReference>
<dbReference type="Pfam" id="PF17919">
    <property type="entry name" value="RT_RNaseH_2"/>
    <property type="match status" value="1"/>
</dbReference>
<dbReference type="InterPro" id="IPR043502">
    <property type="entry name" value="DNA/RNA_pol_sf"/>
</dbReference>
<feature type="domain" description="Integrase zinc-binding" evidence="2">
    <location>
        <begin position="244"/>
        <end position="297"/>
    </location>
</feature>
<sequence>THHKKKIEKKSKEKRLEDVPTKREFPKVFPEDFPRLPLTRKVEFHIDLVPGAAPVVRAPYKLAHLEMKELSDQLQKLLDKGFIRSSSSLWRALVLFVKKKDGSFRMCIDYRELYKLTAKNRYPLSRIDDLFDQLRVKFELGDKEEVEFQLLKQKLCSAPIMALPEGTKNFMVYCDASHKGGIEHKTTPMVRITPVRFVITGREAIKEENVKEENLCSMDKEFESCFHRTHCIRNRSWLPRLGGLRESTMHESHKSKYSIHPGSYKLYHDLKQLYWWPNIKENIATYVSKCLTCLKVKA</sequence>
<dbReference type="EMBL" id="BKCJ010449467">
    <property type="protein sequence ID" value="GFA58187.1"/>
    <property type="molecule type" value="Genomic_DNA"/>
</dbReference>
<feature type="domain" description="Reverse transcriptase/retrotransposon-derived protein RNase H-like" evidence="1">
    <location>
        <begin position="141"/>
        <end position="180"/>
    </location>
</feature>
<name>A0A699JWS8_TANCI</name>
<dbReference type="Gene3D" id="3.30.70.270">
    <property type="match status" value="1"/>
</dbReference>
<evidence type="ECO:0000259" key="2">
    <source>
        <dbReference type="Pfam" id="PF17921"/>
    </source>
</evidence>
<dbReference type="Gene3D" id="3.10.10.10">
    <property type="entry name" value="HIV Type 1 Reverse Transcriptase, subunit A, domain 1"/>
    <property type="match status" value="1"/>
</dbReference>
<accession>A0A699JWS8</accession>
<protein>
    <submittedName>
        <fullName evidence="3">Putative reverse transcriptase domain-containing protein</fullName>
    </submittedName>
</protein>
<feature type="non-terminal residue" evidence="3">
    <location>
        <position position="1"/>
    </location>
</feature>
<keyword evidence="3" id="KW-0548">Nucleotidyltransferase</keyword>
<proteinExistence type="predicted"/>
<keyword evidence="3" id="KW-0695">RNA-directed DNA polymerase</keyword>
<dbReference type="PANTHER" id="PTHR24559:SF427">
    <property type="entry name" value="RNA-DIRECTED DNA POLYMERASE"/>
    <property type="match status" value="1"/>
</dbReference>
<evidence type="ECO:0000313" key="3">
    <source>
        <dbReference type="EMBL" id="GFA58187.1"/>
    </source>
</evidence>
<reference evidence="3" key="1">
    <citation type="journal article" date="2019" name="Sci. Rep.">
        <title>Draft genome of Tanacetum cinerariifolium, the natural source of mosquito coil.</title>
        <authorList>
            <person name="Yamashiro T."/>
            <person name="Shiraishi A."/>
            <person name="Satake H."/>
            <person name="Nakayama K."/>
        </authorList>
    </citation>
    <scope>NUCLEOTIDE SEQUENCE</scope>
</reference>
<comment type="caution">
    <text evidence="3">The sequence shown here is derived from an EMBL/GenBank/DDBJ whole genome shotgun (WGS) entry which is preliminary data.</text>
</comment>
<organism evidence="3">
    <name type="scientific">Tanacetum cinerariifolium</name>
    <name type="common">Dalmatian daisy</name>
    <name type="synonym">Chrysanthemum cinerariifolium</name>
    <dbReference type="NCBI Taxonomy" id="118510"/>
    <lineage>
        <taxon>Eukaryota</taxon>
        <taxon>Viridiplantae</taxon>
        <taxon>Streptophyta</taxon>
        <taxon>Embryophyta</taxon>
        <taxon>Tracheophyta</taxon>
        <taxon>Spermatophyta</taxon>
        <taxon>Magnoliopsida</taxon>
        <taxon>eudicotyledons</taxon>
        <taxon>Gunneridae</taxon>
        <taxon>Pentapetalae</taxon>
        <taxon>asterids</taxon>
        <taxon>campanulids</taxon>
        <taxon>Asterales</taxon>
        <taxon>Asteraceae</taxon>
        <taxon>Asteroideae</taxon>
        <taxon>Anthemideae</taxon>
        <taxon>Anthemidinae</taxon>
        <taxon>Tanacetum</taxon>
    </lineage>
</organism>
<gene>
    <name evidence="3" type="ORF">Tci_630159</name>
</gene>
<dbReference type="InterPro" id="IPR043128">
    <property type="entry name" value="Rev_trsase/Diguanyl_cyclase"/>
</dbReference>
<dbReference type="GO" id="GO:0003964">
    <property type="term" value="F:RNA-directed DNA polymerase activity"/>
    <property type="evidence" value="ECO:0007669"/>
    <property type="project" value="UniProtKB-KW"/>
</dbReference>
<dbReference type="InterPro" id="IPR041588">
    <property type="entry name" value="Integrase_H2C2"/>
</dbReference>
<keyword evidence="3" id="KW-0808">Transferase</keyword>
<dbReference type="PANTHER" id="PTHR24559">
    <property type="entry name" value="TRANSPOSON TY3-I GAG-POL POLYPROTEIN"/>
    <property type="match status" value="1"/>
</dbReference>